<protein>
    <submittedName>
        <fullName evidence="2">Uncharacterized protein</fullName>
    </submittedName>
</protein>
<keyword evidence="3" id="KW-1185">Reference proteome</keyword>
<evidence type="ECO:0000256" key="1">
    <source>
        <dbReference type="SAM" id="MobiDB-lite"/>
    </source>
</evidence>
<dbReference type="EMBL" id="VIIS01000600">
    <property type="protein sequence ID" value="KAF0307143.1"/>
    <property type="molecule type" value="Genomic_DNA"/>
</dbReference>
<proteinExistence type="predicted"/>
<comment type="caution">
    <text evidence="2">The sequence shown here is derived from an EMBL/GenBank/DDBJ whole genome shotgun (WGS) entry which is preliminary data.</text>
</comment>
<feature type="region of interest" description="Disordered" evidence="1">
    <location>
        <begin position="299"/>
        <end position="343"/>
    </location>
</feature>
<dbReference type="AlphaFoldDB" id="A0A6A4WM27"/>
<dbReference type="OrthoDB" id="6374300at2759"/>
<feature type="compositionally biased region" description="Acidic residues" evidence="1">
    <location>
        <begin position="112"/>
        <end position="124"/>
    </location>
</feature>
<evidence type="ECO:0000313" key="2">
    <source>
        <dbReference type="EMBL" id="KAF0307143.1"/>
    </source>
</evidence>
<feature type="compositionally biased region" description="Acidic residues" evidence="1">
    <location>
        <begin position="310"/>
        <end position="323"/>
    </location>
</feature>
<gene>
    <name evidence="2" type="ORF">FJT64_021467</name>
</gene>
<feature type="region of interest" description="Disordered" evidence="1">
    <location>
        <begin position="99"/>
        <end position="124"/>
    </location>
</feature>
<evidence type="ECO:0000313" key="3">
    <source>
        <dbReference type="Proteomes" id="UP000440578"/>
    </source>
</evidence>
<dbReference type="Proteomes" id="UP000440578">
    <property type="component" value="Unassembled WGS sequence"/>
</dbReference>
<sequence length="343" mass="37922">MRLGPDLDPDDVCRCVVCWDPCSPAPAAAKAYNRLNGYVAEHGDKPAQLITGALGMDLDAAAKFELLCPVCAALVRELEEREQQVQLLRGQLLERFTRSQQLLQPPAAEEKEPAEEGETERQEDEVQAALKALRADAQHGMFGIAGLGLPLPEPPPTVRYIISGEGDVLPREEDTVEAYLSRRDEWITQTPGAAGSGYPFKRELRNHEFLKHGLHGEIPRDSDHRPGEMYRCGNCGRCFGSWAGRDRHTCDSAAPLSDLYVCQLCGDWSTRFEGDMVKHMRNLHKIEAETILIADIEDDGAAAGGQEDAAVAEEEENEEEEDEPPPRPNILTSASRVKVKDDQ</sequence>
<organism evidence="2 3">
    <name type="scientific">Amphibalanus amphitrite</name>
    <name type="common">Striped barnacle</name>
    <name type="synonym">Balanus amphitrite</name>
    <dbReference type="NCBI Taxonomy" id="1232801"/>
    <lineage>
        <taxon>Eukaryota</taxon>
        <taxon>Metazoa</taxon>
        <taxon>Ecdysozoa</taxon>
        <taxon>Arthropoda</taxon>
        <taxon>Crustacea</taxon>
        <taxon>Multicrustacea</taxon>
        <taxon>Cirripedia</taxon>
        <taxon>Thoracica</taxon>
        <taxon>Thoracicalcarea</taxon>
        <taxon>Balanomorpha</taxon>
        <taxon>Balanoidea</taxon>
        <taxon>Balanidae</taxon>
        <taxon>Amphibalaninae</taxon>
        <taxon>Amphibalanus</taxon>
    </lineage>
</organism>
<accession>A0A6A4WM27</accession>
<name>A0A6A4WM27_AMPAM</name>
<reference evidence="2 3" key="1">
    <citation type="submission" date="2019-07" db="EMBL/GenBank/DDBJ databases">
        <title>Draft genome assembly of a fouling barnacle, Amphibalanus amphitrite (Darwin, 1854): The first reference genome for Thecostraca.</title>
        <authorList>
            <person name="Kim W."/>
        </authorList>
    </citation>
    <scope>NUCLEOTIDE SEQUENCE [LARGE SCALE GENOMIC DNA]</scope>
    <source>
        <strain evidence="2">SNU_AA5</strain>
        <tissue evidence="2">Soma without cirri and trophi</tissue>
    </source>
</reference>